<evidence type="ECO:0000256" key="2">
    <source>
        <dbReference type="ARBA" id="ARBA00022692"/>
    </source>
</evidence>
<accession>A0ABY2AS68</accession>
<dbReference type="InterPro" id="IPR051533">
    <property type="entry name" value="WaaL-like"/>
</dbReference>
<feature type="transmembrane region" description="Helical" evidence="6">
    <location>
        <begin position="87"/>
        <end position="106"/>
    </location>
</feature>
<feature type="transmembrane region" description="Helical" evidence="6">
    <location>
        <begin position="321"/>
        <end position="347"/>
    </location>
</feature>
<reference evidence="8 9" key="1">
    <citation type="submission" date="2019-02" db="EMBL/GenBank/DDBJ databases">
        <title>Corallincola luteus sp. nov., a marine bacterium isolated from surface sediment of Bohai Sea in China.</title>
        <authorList>
            <person name="Ren Q."/>
        </authorList>
    </citation>
    <scope>NUCLEOTIDE SEQUENCE [LARGE SCALE GENOMIC DNA]</scope>
    <source>
        <strain evidence="8 9">DASS28</strain>
    </source>
</reference>
<evidence type="ECO:0000256" key="1">
    <source>
        <dbReference type="ARBA" id="ARBA00004141"/>
    </source>
</evidence>
<dbReference type="GO" id="GO:0016874">
    <property type="term" value="F:ligase activity"/>
    <property type="evidence" value="ECO:0007669"/>
    <property type="project" value="UniProtKB-KW"/>
</dbReference>
<dbReference type="EMBL" id="SJXE01000001">
    <property type="protein sequence ID" value="TCI04992.1"/>
    <property type="molecule type" value="Genomic_DNA"/>
</dbReference>
<dbReference type="PANTHER" id="PTHR37422:SF23">
    <property type="entry name" value="TEICHURONIC ACID BIOSYNTHESIS PROTEIN TUAE"/>
    <property type="match status" value="1"/>
</dbReference>
<feature type="domain" description="O-antigen ligase-related" evidence="7">
    <location>
        <begin position="183"/>
        <end position="336"/>
    </location>
</feature>
<feature type="transmembrane region" description="Helical" evidence="6">
    <location>
        <begin position="112"/>
        <end position="132"/>
    </location>
</feature>
<feature type="transmembrane region" description="Helical" evidence="6">
    <location>
        <begin position="181"/>
        <end position="209"/>
    </location>
</feature>
<dbReference type="RefSeq" id="WP_131414312.1">
    <property type="nucleotide sequence ID" value="NZ_SJXE01000001.1"/>
</dbReference>
<evidence type="ECO:0000256" key="4">
    <source>
        <dbReference type="ARBA" id="ARBA00023136"/>
    </source>
</evidence>
<comment type="caution">
    <text evidence="8">The sequence shown here is derived from an EMBL/GenBank/DDBJ whole genome shotgun (WGS) entry which is preliminary data.</text>
</comment>
<comment type="subcellular location">
    <subcellularLocation>
        <location evidence="1">Membrane</location>
        <topology evidence="1">Multi-pass membrane protein</topology>
    </subcellularLocation>
</comment>
<keyword evidence="2 6" id="KW-0812">Transmembrane</keyword>
<organism evidence="8 9">
    <name type="scientific">Corallincola luteus</name>
    <dbReference type="NCBI Taxonomy" id="1775177"/>
    <lineage>
        <taxon>Bacteria</taxon>
        <taxon>Pseudomonadati</taxon>
        <taxon>Pseudomonadota</taxon>
        <taxon>Gammaproteobacteria</taxon>
        <taxon>Alteromonadales</taxon>
        <taxon>Psychromonadaceae</taxon>
        <taxon>Corallincola</taxon>
    </lineage>
</organism>
<feature type="region of interest" description="Disordered" evidence="5">
    <location>
        <begin position="410"/>
        <end position="433"/>
    </location>
</feature>
<feature type="compositionally biased region" description="Polar residues" evidence="5">
    <location>
        <begin position="418"/>
        <end position="433"/>
    </location>
</feature>
<dbReference type="PANTHER" id="PTHR37422">
    <property type="entry name" value="TEICHURONIC ACID BIOSYNTHESIS PROTEIN TUAE"/>
    <property type="match status" value="1"/>
</dbReference>
<dbReference type="Proteomes" id="UP000292554">
    <property type="component" value="Unassembled WGS sequence"/>
</dbReference>
<gene>
    <name evidence="8" type="ORF">EZV61_03240</name>
</gene>
<feature type="transmembrane region" description="Helical" evidence="6">
    <location>
        <begin position="221"/>
        <end position="242"/>
    </location>
</feature>
<dbReference type="InterPro" id="IPR007016">
    <property type="entry name" value="O-antigen_ligase-rel_domated"/>
</dbReference>
<evidence type="ECO:0000256" key="3">
    <source>
        <dbReference type="ARBA" id="ARBA00022989"/>
    </source>
</evidence>
<keyword evidence="9" id="KW-1185">Reference proteome</keyword>
<keyword evidence="3 6" id="KW-1133">Transmembrane helix</keyword>
<evidence type="ECO:0000313" key="8">
    <source>
        <dbReference type="EMBL" id="TCI04992.1"/>
    </source>
</evidence>
<evidence type="ECO:0000256" key="6">
    <source>
        <dbReference type="SAM" id="Phobius"/>
    </source>
</evidence>
<sequence>MILSRYSYCTLLLLPFIALMPDRNGTSLTLLLIAAGFLAWAQQKAPSLPTGPLRVVSSIFLAYAILLGINILMVADAAPIQTLHQSLRAGTYLAPVAAVATVLALANIKLSWGAASLAFPAAAIISGLMALIQRLIFDLHRAEGFTNAILFSDICVILVAMTIATAPLWPVTSKQRRALTWGASILGLAAVIMSGSRGSWLAIPILGWILIHGYMAKRPRLYWRSLGLLALSVPVSFIFPMVRARVDLAIGEISRYIIEGHIHSSVGARLEIWRISLFEMFPTNPWLGVGIHQFKPALNALAEKGSIDPTFVWISHPHNEWLYVLVEQGLVGLFGLLAVYVGCYWAISRSLNSEPRHKPLQLANYCLFAGFLVFGLTDIMTGNLITAMFFFGMIAWLALMSQSLRLQPQEGKSRETKTQQNTRTFNEQLQTST</sequence>
<keyword evidence="4 6" id="KW-0472">Membrane</keyword>
<feature type="transmembrane region" description="Helical" evidence="6">
    <location>
        <begin position="55"/>
        <end position="75"/>
    </location>
</feature>
<evidence type="ECO:0000259" key="7">
    <source>
        <dbReference type="Pfam" id="PF04932"/>
    </source>
</evidence>
<dbReference type="Pfam" id="PF04932">
    <property type="entry name" value="Wzy_C"/>
    <property type="match status" value="1"/>
</dbReference>
<evidence type="ECO:0000313" key="9">
    <source>
        <dbReference type="Proteomes" id="UP000292554"/>
    </source>
</evidence>
<evidence type="ECO:0000256" key="5">
    <source>
        <dbReference type="SAM" id="MobiDB-lite"/>
    </source>
</evidence>
<feature type="transmembrane region" description="Helical" evidence="6">
    <location>
        <begin position="144"/>
        <end position="169"/>
    </location>
</feature>
<proteinExistence type="predicted"/>
<keyword evidence="8" id="KW-0436">Ligase</keyword>
<protein>
    <submittedName>
        <fullName evidence="8">O-antigen ligase domain-containing protein</fullName>
    </submittedName>
</protein>
<name>A0ABY2AS68_9GAMM</name>